<organism evidence="1 2">
    <name type="scientific">Leptospira alstonii serovar Sichuan str. 79601</name>
    <dbReference type="NCBI Taxonomy" id="1218565"/>
    <lineage>
        <taxon>Bacteria</taxon>
        <taxon>Pseudomonadati</taxon>
        <taxon>Spirochaetota</taxon>
        <taxon>Spirochaetia</taxon>
        <taxon>Leptospirales</taxon>
        <taxon>Leptospiraceae</taxon>
        <taxon>Leptospira</taxon>
    </lineage>
</organism>
<reference evidence="1 2" key="1">
    <citation type="submission" date="2013-01" db="EMBL/GenBank/DDBJ databases">
        <authorList>
            <person name="Harkins D.M."/>
            <person name="Durkin A.S."/>
            <person name="Brinkac L.M."/>
            <person name="Haft D.H."/>
            <person name="Selengut J.D."/>
            <person name="Sanka R."/>
            <person name="DePew J."/>
            <person name="Purushe J."/>
            <person name="Galloway R.L."/>
            <person name="Vinetz J.M."/>
            <person name="Sutton G.G."/>
            <person name="Nierman W.C."/>
            <person name="Fouts D.E."/>
        </authorList>
    </citation>
    <scope>NUCLEOTIDE SEQUENCE [LARGE SCALE GENOMIC DNA]</scope>
    <source>
        <strain evidence="1 2">79601</strain>
    </source>
</reference>
<gene>
    <name evidence="1" type="ORF">LEP1GSC194_1440</name>
</gene>
<comment type="caution">
    <text evidence="1">The sequence shown here is derived from an EMBL/GenBank/DDBJ whole genome shotgun (WGS) entry which is preliminary data.</text>
</comment>
<proteinExistence type="predicted"/>
<accession>M6D7K8</accession>
<evidence type="ECO:0000313" key="2">
    <source>
        <dbReference type="Proteomes" id="UP000011988"/>
    </source>
</evidence>
<dbReference type="EMBL" id="ANIK01000049">
    <property type="protein sequence ID" value="EMJ94520.1"/>
    <property type="molecule type" value="Genomic_DNA"/>
</dbReference>
<dbReference type="Proteomes" id="UP000011988">
    <property type="component" value="Unassembled WGS sequence"/>
</dbReference>
<evidence type="ECO:0000313" key="1">
    <source>
        <dbReference type="EMBL" id="EMJ94520.1"/>
    </source>
</evidence>
<name>M6D7K8_9LEPT</name>
<dbReference type="AlphaFoldDB" id="M6D7K8"/>
<protein>
    <submittedName>
        <fullName evidence="1">Uncharacterized protein</fullName>
    </submittedName>
</protein>
<dbReference type="PATRIC" id="fig|1218565.3.peg.2432"/>
<sequence>MKYDHSFLEILFKKGFSLKIRFMERRNEAVCAIACLLELDLKSLESLLKSQNIKNYSCIGLKFPSFSKETKEK</sequence>